<dbReference type="PANTHER" id="PTHR35793">
    <property type="entry name" value="INNER MEMBRANE PROTEIN YJIG"/>
    <property type="match status" value="1"/>
</dbReference>
<gene>
    <name evidence="2" type="ORF">CTOB1V02_LOCUS15138</name>
</gene>
<feature type="domain" description="Nucleoside transporter/FeoB GTPase Gate" evidence="1">
    <location>
        <begin position="23"/>
        <end position="132"/>
    </location>
</feature>
<dbReference type="InterPro" id="IPR052549">
    <property type="entry name" value="SpmB"/>
</dbReference>
<dbReference type="InterPro" id="IPR011642">
    <property type="entry name" value="Gate_dom"/>
</dbReference>
<evidence type="ECO:0000259" key="1">
    <source>
        <dbReference type="Pfam" id="PF07670"/>
    </source>
</evidence>
<dbReference type="OrthoDB" id="10165360at2759"/>
<accession>A0A7R8ZUC2</accession>
<organism evidence="2">
    <name type="scientific">Cyprideis torosa</name>
    <dbReference type="NCBI Taxonomy" id="163714"/>
    <lineage>
        <taxon>Eukaryota</taxon>
        <taxon>Metazoa</taxon>
        <taxon>Ecdysozoa</taxon>
        <taxon>Arthropoda</taxon>
        <taxon>Crustacea</taxon>
        <taxon>Oligostraca</taxon>
        <taxon>Ostracoda</taxon>
        <taxon>Podocopa</taxon>
        <taxon>Podocopida</taxon>
        <taxon>Cytherocopina</taxon>
        <taxon>Cytheroidea</taxon>
        <taxon>Cytherideidae</taxon>
        <taxon>Cyprideis</taxon>
    </lineage>
</organism>
<dbReference type="Pfam" id="PF07670">
    <property type="entry name" value="Gate"/>
    <property type="match status" value="2"/>
</dbReference>
<protein>
    <recommendedName>
        <fullName evidence="1">Nucleoside transporter/FeoB GTPase Gate domain-containing protein</fullName>
    </recommendedName>
</protein>
<feature type="domain" description="Nucleoside transporter/FeoB GTPase Gate" evidence="1">
    <location>
        <begin position="195"/>
        <end position="297"/>
    </location>
</feature>
<evidence type="ECO:0000313" key="2">
    <source>
        <dbReference type="EMBL" id="CAD7237323.1"/>
    </source>
</evidence>
<name>A0A7R8ZUC2_9CRUS</name>
<sequence length="341" mass="35978">SNVLSDMVNGLVDISGTAIELAIGIVGVMVLFLGLLKIGEKAGLIESLSKVVSPFFSVLFPDIPKNHPAIGHMMMNFSANLLGLDNAATPFGLKAMESLQELNPSKDTASNAQIMFTALLASGLTLVPVSVIAYRAAANAQDPTDIFLPILLSTTVATLAAIFIVGIRQKLNFFKPAFIFGILGLSGKEGWDIAVKVMPYLVAMLAAISVLRSSGVLNMFTDALSYLVAALGGDTKFIEALPTALMKPLSGSGARGLMVESMTTFGPDSFTGRLSSVFQGATDTTFYIVALYFGSIGVTNSRYTITASLLAELAGVIAAILITYIYFSMGIWNDVPLPTKP</sequence>
<feature type="non-terminal residue" evidence="2">
    <location>
        <position position="1"/>
    </location>
</feature>
<dbReference type="PANTHER" id="PTHR35793:SF2">
    <property type="entry name" value="INNER MEMBRANE PROTEIN YJIG"/>
    <property type="match status" value="1"/>
</dbReference>
<proteinExistence type="predicted"/>
<dbReference type="GO" id="GO:0005886">
    <property type="term" value="C:plasma membrane"/>
    <property type="evidence" value="ECO:0007669"/>
    <property type="project" value="TreeGrafter"/>
</dbReference>
<reference evidence="2" key="1">
    <citation type="submission" date="2020-11" db="EMBL/GenBank/DDBJ databases">
        <authorList>
            <person name="Tran Van P."/>
        </authorList>
    </citation>
    <scope>NUCLEOTIDE SEQUENCE</scope>
</reference>
<dbReference type="EMBL" id="OB686786">
    <property type="protein sequence ID" value="CAD7237323.1"/>
    <property type="molecule type" value="Genomic_DNA"/>
</dbReference>
<dbReference type="AlphaFoldDB" id="A0A7R8ZUC2"/>